<dbReference type="EMBL" id="BARV01031470">
    <property type="protein sequence ID" value="GAI37993.1"/>
    <property type="molecule type" value="Genomic_DNA"/>
</dbReference>
<name>X1N357_9ZZZZ</name>
<sequence length="66" mass="7677">MPPIATHTAAIKPERNLFKIQGKIETDLPLEQWNKEFVKWVTDREESFGGQITPIRTKPVTEKKEE</sequence>
<proteinExistence type="predicted"/>
<comment type="caution">
    <text evidence="1">The sequence shown here is derived from an EMBL/GenBank/DDBJ whole genome shotgun (WGS) entry which is preliminary data.</text>
</comment>
<accession>X1N357</accession>
<evidence type="ECO:0000313" key="1">
    <source>
        <dbReference type="EMBL" id="GAI37993.1"/>
    </source>
</evidence>
<organism evidence="1">
    <name type="scientific">marine sediment metagenome</name>
    <dbReference type="NCBI Taxonomy" id="412755"/>
    <lineage>
        <taxon>unclassified sequences</taxon>
        <taxon>metagenomes</taxon>
        <taxon>ecological metagenomes</taxon>
    </lineage>
</organism>
<reference evidence="1" key="1">
    <citation type="journal article" date="2014" name="Front. Microbiol.">
        <title>High frequency of phylogenetically diverse reductive dehalogenase-homologous genes in deep subseafloor sedimentary metagenomes.</title>
        <authorList>
            <person name="Kawai M."/>
            <person name="Futagami T."/>
            <person name="Toyoda A."/>
            <person name="Takaki Y."/>
            <person name="Nishi S."/>
            <person name="Hori S."/>
            <person name="Arai W."/>
            <person name="Tsubouchi T."/>
            <person name="Morono Y."/>
            <person name="Uchiyama I."/>
            <person name="Ito T."/>
            <person name="Fujiyama A."/>
            <person name="Inagaki F."/>
            <person name="Takami H."/>
        </authorList>
    </citation>
    <scope>NUCLEOTIDE SEQUENCE</scope>
    <source>
        <strain evidence="1">Expedition CK06-06</strain>
    </source>
</reference>
<dbReference type="AlphaFoldDB" id="X1N357"/>
<protein>
    <submittedName>
        <fullName evidence="1">Uncharacterized protein</fullName>
    </submittedName>
</protein>
<gene>
    <name evidence="1" type="ORF">S06H3_49786</name>
</gene>